<evidence type="ECO:0000256" key="2">
    <source>
        <dbReference type="ARBA" id="ARBA00004613"/>
    </source>
</evidence>
<keyword evidence="9" id="KW-0482">Metalloprotease</keyword>
<keyword evidence="12" id="KW-0732">Signal</keyword>
<feature type="chain" id="PRO_5045257563" evidence="12">
    <location>
        <begin position="24"/>
        <end position="958"/>
    </location>
</feature>
<evidence type="ECO:0000256" key="8">
    <source>
        <dbReference type="ARBA" id="ARBA00022833"/>
    </source>
</evidence>
<keyword evidence="5" id="KW-0645">Protease</keyword>
<dbReference type="RefSeq" id="WP_371944296.1">
    <property type="nucleotide sequence ID" value="NZ_JAXCEH010000022.1"/>
</dbReference>
<evidence type="ECO:0000256" key="10">
    <source>
        <dbReference type="ARBA" id="ARBA00023145"/>
    </source>
</evidence>
<evidence type="ECO:0000256" key="5">
    <source>
        <dbReference type="ARBA" id="ARBA00022670"/>
    </source>
</evidence>
<evidence type="ECO:0000256" key="4">
    <source>
        <dbReference type="ARBA" id="ARBA00022525"/>
    </source>
</evidence>
<feature type="compositionally biased region" description="Basic and acidic residues" evidence="11">
    <location>
        <begin position="35"/>
        <end position="46"/>
    </location>
</feature>
<dbReference type="Proteomes" id="UP001569904">
    <property type="component" value="Unassembled WGS sequence"/>
</dbReference>
<dbReference type="PANTHER" id="PTHR33478:SF1">
    <property type="entry name" value="EXTRACELLULAR METALLOPROTEINASE MEP"/>
    <property type="match status" value="1"/>
</dbReference>
<evidence type="ECO:0000256" key="1">
    <source>
        <dbReference type="ARBA" id="ARBA00001947"/>
    </source>
</evidence>
<dbReference type="EMBL" id="JAXCEH010000022">
    <property type="protein sequence ID" value="MFA1557550.1"/>
    <property type="molecule type" value="Genomic_DNA"/>
</dbReference>
<name>A0ABV4R5Z9_9ACTN</name>
<comment type="subcellular location">
    <subcellularLocation>
        <location evidence="2">Secreted</location>
    </subcellularLocation>
</comment>
<dbReference type="InterPro" id="IPR001842">
    <property type="entry name" value="Peptidase_M36"/>
</dbReference>
<comment type="caution">
    <text evidence="13">The sequence shown here is derived from an EMBL/GenBank/DDBJ whole genome shotgun (WGS) entry which is preliminary data.</text>
</comment>
<evidence type="ECO:0000256" key="12">
    <source>
        <dbReference type="SAM" id="SignalP"/>
    </source>
</evidence>
<evidence type="ECO:0000256" key="7">
    <source>
        <dbReference type="ARBA" id="ARBA00022801"/>
    </source>
</evidence>
<evidence type="ECO:0000256" key="6">
    <source>
        <dbReference type="ARBA" id="ARBA00022723"/>
    </source>
</evidence>
<comment type="cofactor">
    <cofactor evidence="1">
        <name>Zn(2+)</name>
        <dbReference type="ChEBI" id="CHEBI:29105"/>
    </cofactor>
</comment>
<evidence type="ECO:0000256" key="9">
    <source>
        <dbReference type="ARBA" id="ARBA00023049"/>
    </source>
</evidence>
<dbReference type="SUPFAM" id="SSF55486">
    <property type="entry name" value="Metalloproteases ('zincins'), catalytic domain"/>
    <property type="match status" value="1"/>
</dbReference>
<sequence length="958" mass="100483">MTVTALAATGTLLTAGLAVPGRAAPPPPRSQPPGDHPELPDKDARTGRLAPTTRQQDAARGVAVRWNRLGTPATVTDAEPLAGGLPADPEKAARAYLAGHRDLFGLDAAAVAALEKVGVNPIGKGAAVLLRQRFGDLPAGHDGLVAVGVRENEVVSVTSTLARDDAAPAPATLSEKEAVAAAGRDAGITVSDRTTRKARLVAVPTAEGVRSAYQVTLIDAAGSEPKAVTSHVDARTGSVLVRENLVDHDSDDPRWSVFPATPSGDYSSRDTRRTWCFAPAPGCQYVAGGDPSTGRPWDVDPATGAPTTTSLGNAARTHENRASGDPFSVGTRSGAPKPDRVYDYPWANQWFESRCDPATLDSPQEADVEAAISNLFVQHNRMHDWSYRLGFTESAWNMQAGNGDRGGLGGDPEQGNAQAGARIASIRDNANQITPPDGTPAVSNMYLWQPIAGAFYPPCVDGDFDMSVIGHEYSHAISGRMIGGPDAGWSGPQAGAMNESTSDLFAMEYLNEHGFRAPGRTPYVTGAYVTGEPRSGIRNYDMSRSPLNYGDLGYDLVGTQVHADGEIWSATQFDLRQAFVGRYGAGSASLQRKCADGAVPVDECPGNRRWAQLSFDALLLMATGAVSYVDHRNALLAADTIRFGGKDHAMMWKVFAQHGLGEDAASNGPGDADPRPSFASPMSRDAEVTLQPAGDAKGGKVRLYVGDYEARAVPVADTDPATPLGATFAIAPGRYSFVAVGEGLGHRRFTAAIGSSQRTLPVAMSRNEAAAANGATAAGDGVSQPALLDETEATNWQSVQAPVAGRQVTVDLAGDRPVRIGRVQVSAMLRPSVAGDPEGAGSSQNRFTALRAFRLLACDATRADCSQDAGYRTVYTSPADAFPADRPRPTAPDITLRSFDLRGTEATHLRLQVVSSQCTGAPAYAGEQDADPRSGTDCGGNAPLAGVVRAAELQAFAR</sequence>
<evidence type="ECO:0000313" key="13">
    <source>
        <dbReference type="EMBL" id="MFA1557550.1"/>
    </source>
</evidence>
<accession>A0ABV4R5Z9</accession>
<dbReference type="Gene3D" id="3.10.170.10">
    <property type="match status" value="1"/>
</dbReference>
<feature type="region of interest" description="Disordered" evidence="11">
    <location>
        <begin position="663"/>
        <end position="682"/>
    </location>
</feature>
<evidence type="ECO:0000256" key="11">
    <source>
        <dbReference type="SAM" id="MobiDB-lite"/>
    </source>
</evidence>
<reference evidence="13 14" key="1">
    <citation type="submission" date="2023-11" db="EMBL/GenBank/DDBJ databases">
        <title>Actinomadura monticuli sp. nov., isolated from volcanic ash.</title>
        <authorList>
            <person name="Lee S.D."/>
            <person name="Yang H."/>
            <person name="Kim I.S."/>
        </authorList>
    </citation>
    <scope>NUCLEOTIDE SEQUENCE [LARGE SCALE GENOMIC DNA]</scope>
    <source>
        <strain evidence="13 14">DSM 45346</strain>
    </source>
</reference>
<feature type="signal peptide" evidence="12">
    <location>
        <begin position="1"/>
        <end position="23"/>
    </location>
</feature>
<dbReference type="InterPro" id="IPR050371">
    <property type="entry name" value="Fungal_virulence_M36"/>
</dbReference>
<keyword evidence="8" id="KW-0862">Zinc</keyword>
<evidence type="ECO:0000256" key="3">
    <source>
        <dbReference type="ARBA" id="ARBA00006006"/>
    </source>
</evidence>
<dbReference type="PANTHER" id="PTHR33478">
    <property type="entry name" value="EXTRACELLULAR METALLOPROTEINASE MEP"/>
    <property type="match status" value="1"/>
</dbReference>
<feature type="region of interest" description="Disordered" evidence="11">
    <location>
        <begin position="17"/>
        <end position="60"/>
    </location>
</feature>
<protein>
    <submittedName>
        <fullName evidence="13">M36 family metallopeptidase</fullName>
    </submittedName>
</protein>
<keyword evidence="14" id="KW-1185">Reference proteome</keyword>
<gene>
    <name evidence="13" type="ORF">SM436_28045</name>
</gene>
<keyword evidence="10" id="KW-0865">Zymogen</keyword>
<keyword evidence="4" id="KW-0964">Secreted</keyword>
<keyword evidence="7" id="KW-0378">Hydrolase</keyword>
<organism evidence="13 14">
    <name type="scientific">Actinomadura chokoriensis</name>
    <dbReference type="NCBI Taxonomy" id="454156"/>
    <lineage>
        <taxon>Bacteria</taxon>
        <taxon>Bacillati</taxon>
        <taxon>Actinomycetota</taxon>
        <taxon>Actinomycetes</taxon>
        <taxon>Streptosporangiales</taxon>
        <taxon>Thermomonosporaceae</taxon>
        <taxon>Actinomadura</taxon>
    </lineage>
</organism>
<proteinExistence type="inferred from homology"/>
<feature type="region of interest" description="Disordered" evidence="11">
    <location>
        <begin position="287"/>
        <end position="336"/>
    </location>
</feature>
<dbReference type="Gene3D" id="1.10.390.10">
    <property type="entry name" value="Neutral Protease Domain 2"/>
    <property type="match status" value="1"/>
</dbReference>
<dbReference type="InterPro" id="IPR027268">
    <property type="entry name" value="Peptidase_M4/M1_CTD_sf"/>
</dbReference>
<keyword evidence="6" id="KW-0479">Metal-binding</keyword>
<evidence type="ECO:0000313" key="14">
    <source>
        <dbReference type="Proteomes" id="UP001569904"/>
    </source>
</evidence>
<comment type="similarity">
    <text evidence="3">Belongs to the peptidase M36 family.</text>
</comment>
<dbReference type="Pfam" id="PF02128">
    <property type="entry name" value="Peptidase_M36"/>
    <property type="match status" value="1"/>
</dbReference>